<evidence type="ECO:0000313" key="2">
    <source>
        <dbReference type="Proteomes" id="UP000827986"/>
    </source>
</evidence>
<comment type="caution">
    <text evidence="1">The sequence shown here is derived from an EMBL/GenBank/DDBJ whole genome shotgun (WGS) entry which is preliminary data.</text>
</comment>
<keyword evidence="2" id="KW-1185">Reference proteome</keyword>
<sequence length="112" mass="12554">MGLDPEPNLPSLISGKFGSSRLRRTGAPVMKLKPRYRHLQSSRVVGVRRGIPDRFKLVPALPLQTKARPSDGQSLAPEAGRAGWHQGACYRQHQRDAERLRVPRLCTQTHPE</sequence>
<organism evidence="1 2">
    <name type="scientific">Mauremys mutica</name>
    <name type="common">yellowpond turtle</name>
    <dbReference type="NCBI Taxonomy" id="74926"/>
    <lineage>
        <taxon>Eukaryota</taxon>
        <taxon>Metazoa</taxon>
        <taxon>Chordata</taxon>
        <taxon>Craniata</taxon>
        <taxon>Vertebrata</taxon>
        <taxon>Euteleostomi</taxon>
        <taxon>Archelosauria</taxon>
        <taxon>Testudinata</taxon>
        <taxon>Testudines</taxon>
        <taxon>Cryptodira</taxon>
        <taxon>Durocryptodira</taxon>
        <taxon>Testudinoidea</taxon>
        <taxon>Geoemydidae</taxon>
        <taxon>Geoemydinae</taxon>
        <taxon>Mauremys</taxon>
    </lineage>
</organism>
<dbReference type="AlphaFoldDB" id="A0A9D4B1H0"/>
<dbReference type="EMBL" id="JAHDVG010000474">
    <property type="protein sequence ID" value="KAH1178168.1"/>
    <property type="molecule type" value="Genomic_DNA"/>
</dbReference>
<reference evidence="1" key="1">
    <citation type="submission" date="2021-09" db="EMBL/GenBank/DDBJ databases">
        <title>The genome of Mauremys mutica provides insights into the evolution of semi-aquatic lifestyle.</title>
        <authorList>
            <person name="Gong S."/>
            <person name="Gao Y."/>
        </authorList>
    </citation>
    <scope>NUCLEOTIDE SEQUENCE</scope>
    <source>
        <strain evidence="1">MM-2020</strain>
        <tissue evidence="1">Muscle</tissue>
    </source>
</reference>
<evidence type="ECO:0000313" key="1">
    <source>
        <dbReference type="EMBL" id="KAH1178168.1"/>
    </source>
</evidence>
<protein>
    <submittedName>
        <fullName evidence="1">Uncharacterized protein</fullName>
    </submittedName>
</protein>
<proteinExistence type="predicted"/>
<accession>A0A9D4B1H0</accession>
<gene>
    <name evidence="1" type="ORF">KIL84_011870</name>
</gene>
<dbReference type="Proteomes" id="UP000827986">
    <property type="component" value="Unassembled WGS sequence"/>
</dbReference>
<name>A0A9D4B1H0_9SAUR</name>